<name>A0A0K1PCC1_9BACT</name>
<dbReference type="Pfam" id="PF02472">
    <property type="entry name" value="ExbD"/>
    <property type="match status" value="1"/>
</dbReference>
<keyword evidence="5 8" id="KW-1133">Transmembrane helix</keyword>
<dbReference type="EMBL" id="CP012332">
    <property type="protein sequence ID" value="AKU91066.1"/>
    <property type="molecule type" value="Genomic_DNA"/>
</dbReference>
<dbReference type="PANTHER" id="PTHR30558:SF7">
    <property type="entry name" value="TOL-PAL SYSTEM PROTEIN TOLR"/>
    <property type="match status" value="1"/>
</dbReference>
<dbReference type="KEGG" id="vin:AKJ08_1453"/>
<keyword evidence="4 7" id="KW-0812">Transmembrane</keyword>
<dbReference type="InterPro" id="IPR003400">
    <property type="entry name" value="ExbD"/>
</dbReference>
<reference evidence="9 10" key="1">
    <citation type="submission" date="2015-08" db="EMBL/GenBank/DDBJ databases">
        <authorList>
            <person name="Babu N.S."/>
            <person name="Beckwith C.J."/>
            <person name="Beseler K.G."/>
            <person name="Brison A."/>
            <person name="Carone J.V."/>
            <person name="Caskin T.P."/>
            <person name="Diamond M."/>
            <person name="Durham M.E."/>
            <person name="Foxe J.M."/>
            <person name="Go M."/>
            <person name="Henderson B.A."/>
            <person name="Jones I.B."/>
            <person name="McGettigan J.A."/>
            <person name="Micheletti S.J."/>
            <person name="Nasrallah M.E."/>
            <person name="Ortiz D."/>
            <person name="Piller C.R."/>
            <person name="Privatt S.R."/>
            <person name="Schneider S.L."/>
            <person name="Sharp S."/>
            <person name="Smith T.C."/>
            <person name="Stanton J.D."/>
            <person name="Ullery H.E."/>
            <person name="Wilson R.J."/>
            <person name="Serrano M.G."/>
            <person name="Buck G."/>
            <person name="Lee V."/>
            <person name="Wang Y."/>
            <person name="Carvalho R."/>
            <person name="Voegtly L."/>
            <person name="Shi R."/>
            <person name="Duckworth R."/>
            <person name="Johnson A."/>
            <person name="Loviza R."/>
            <person name="Walstead R."/>
            <person name="Shah Z."/>
            <person name="Kiflezghi M."/>
            <person name="Wade K."/>
            <person name="Ball S.L."/>
            <person name="Bradley K.W."/>
            <person name="Asai D.J."/>
            <person name="Bowman C.A."/>
            <person name="Russell D.A."/>
            <person name="Pope W.H."/>
            <person name="Jacobs-Sera D."/>
            <person name="Hendrix R.W."/>
            <person name="Hatfull G.F."/>
        </authorList>
    </citation>
    <scope>NUCLEOTIDE SEQUENCE [LARGE SCALE GENOMIC DNA]</scope>
    <source>
        <strain evidence="9 10">DSM 27710</strain>
    </source>
</reference>
<keyword evidence="3" id="KW-1003">Cell membrane</keyword>
<keyword evidence="7" id="KW-0653">Protein transport</keyword>
<evidence type="ECO:0000256" key="4">
    <source>
        <dbReference type="ARBA" id="ARBA00022692"/>
    </source>
</evidence>
<keyword evidence="10" id="KW-1185">Reference proteome</keyword>
<dbReference type="Gene3D" id="3.30.420.270">
    <property type="match status" value="1"/>
</dbReference>
<organism evidence="9 10">
    <name type="scientific">Vulgatibacter incomptus</name>
    <dbReference type="NCBI Taxonomy" id="1391653"/>
    <lineage>
        <taxon>Bacteria</taxon>
        <taxon>Pseudomonadati</taxon>
        <taxon>Myxococcota</taxon>
        <taxon>Myxococcia</taxon>
        <taxon>Myxococcales</taxon>
        <taxon>Cystobacterineae</taxon>
        <taxon>Vulgatibacteraceae</taxon>
        <taxon>Vulgatibacter</taxon>
    </lineage>
</organism>
<dbReference type="PATRIC" id="fig|1391653.3.peg.1525"/>
<proteinExistence type="inferred from homology"/>
<dbReference type="AlphaFoldDB" id="A0A0K1PCC1"/>
<evidence type="ECO:0000256" key="6">
    <source>
        <dbReference type="ARBA" id="ARBA00023136"/>
    </source>
</evidence>
<dbReference type="GO" id="GO:0015031">
    <property type="term" value="P:protein transport"/>
    <property type="evidence" value="ECO:0007669"/>
    <property type="project" value="UniProtKB-KW"/>
</dbReference>
<feature type="transmembrane region" description="Helical" evidence="8">
    <location>
        <begin position="27"/>
        <end position="47"/>
    </location>
</feature>
<keyword evidence="7" id="KW-0813">Transport</keyword>
<dbReference type="Proteomes" id="UP000055590">
    <property type="component" value="Chromosome"/>
</dbReference>
<evidence type="ECO:0000256" key="7">
    <source>
        <dbReference type="RuleBase" id="RU003879"/>
    </source>
</evidence>
<comment type="subcellular location">
    <subcellularLocation>
        <location evidence="1">Cell membrane</location>
        <topology evidence="1">Single-pass membrane protein</topology>
    </subcellularLocation>
    <subcellularLocation>
        <location evidence="7">Cell membrane</location>
        <topology evidence="7">Single-pass type II membrane protein</topology>
    </subcellularLocation>
</comment>
<protein>
    <submittedName>
        <fullName evidence="9">Biopolymer transport protein ExbD/TolR</fullName>
    </submittedName>
</protein>
<evidence type="ECO:0000256" key="3">
    <source>
        <dbReference type="ARBA" id="ARBA00022475"/>
    </source>
</evidence>
<evidence type="ECO:0000256" key="2">
    <source>
        <dbReference type="ARBA" id="ARBA00005811"/>
    </source>
</evidence>
<dbReference type="GO" id="GO:0005886">
    <property type="term" value="C:plasma membrane"/>
    <property type="evidence" value="ECO:0007669"/>
    <property type="project" value="UniProtKB-SubCell"/>
</dbReference>
<gene>
    <name evidence="9" type="ORF">AKJ08_1453</name>
</gene>
<dbReference type="PANTHER" id="PTHR30558">
    <property type="entry name" value="EXBD MEMBRANE COMPONENT OF PMF-DRIVEN MACROMOLECULE IMPORT SYSTEM"/>
    <property type="match status" value="1"/>
</dbReference>
<evidence type="ECO:0000256" key="1">
    <source>
        <dbReference type="ARBA" id="ARBA00004162"/>
    </source>
</evidence>
<dbReference type="GO" id="GO:0022857">
    <property type="term" value="F:transmembrane transporter activity"/>
    <property type="evidence" value="ECO:0007669"/>
    <property type="project" value="InterPro"/>
</dbReference>
<comment type="similarity">
    <text evidence="2 7">Belongs to the ExbD/TolR family.</text>
</comment>
<evidence type="ECO:0000313" key="9">
    <source>
        <dbReference type="EMBL" id="AKU91066.1"/>
    </source>
</evidence>
<evidence type="ECO:0000256" key="8">
    <source>
        <dbReference type="SAM" id="Phobius"/>
    </source>
</evidence>
<accession>A0A0K1PCC1</accession>
<dbReference type="STRING" id="1391653.AKJ08_1453"/>
<keyword evidence="6 8" id="KW-0472">Membrane</keyword>
<evidence type="ECO:0000256" key="5">
    <source>
        <dbReference type="ARBA" id="ARBA00022989"/>
    </source>
</evidence>
<sequence length="149" mass="15440">MGRMPEDGGDELQSVFSDINITPLTDIFLVLLIIFMVGASMAVDAAGSAAGGDRGAMKVDLPSGAAQDLAPGSKDVIVVILPDGRVVLAGQEVADDRLTDELKTALAHSSDSTLIVQADEGVHHGRVVAVMEKAREAGFTRLAVATRGE</sequence>
<evidence type="ECO:0000313" key="10">
    <source>
        <dbReference type="Proteomes" id="UP000055590"/>
    </source>
</evidence>